<dbReference type="EMBL" id="LAZR01000186">
    <property type="protein sequence ID" value="KKN83351.1"/>
    <property type="molecule type" value="Genomic_DNA"/>
</dbReference>
<dbReference type="PANTHER" id="PTHR10629">
    <property type="entry name" value="CYTOSINE-SPECIFIC METHYLTRANSFERASE"/>
    <property type="match status" value="1"/>
</dbReference>
<dbReference type="InterPro" id="IPR001525">
    <property type="entry name" value="C5_MeTfrase"/>
</dbReference>
<protein>
    <recommendedName>
        <fullName evidence="1">DNA (cytosine-5-)-methyltransferase</fullName>
        <ecNumber evidence="1">2.1.1.37</ecNumber>
    </recommendedName>
</protein>
<accession>A0A0F9WC23</accession>
<dbReference type="GO" id="GO:0005634">
    <property type="term" value="C:nucleus"/>
    <property type="evidence" value="ECO:0007669"/>
    <property type="project" value="TreeGrafter"/>
</dbReference>
<dbReference type="InterPro" id="IPR029063">
    <property type="entry name" value="SAM-dependent_MTases_sf"/>
</dbReference>
<evidence type="ECO:0000256" key="3">
    <source>
        <dbReference type="ARBA" id="ARBA00022679"/>
    </source>
</evidence>
<dbReference type="Gene3D" id="3.90.120.10">
    <property type="entry name" value="DNA Methylase, subunit A, domain 2"/>
    <property type="match status" value="1"/>
</dbReference>
<gene>
    <name evidence="5" type="ORF">LCGC14_0299830</name>
</gene>
<evidence type="ECO:0000313" key="5">
    <source>
        <dbReference type="EMBL" id="KKN83351.1"/>
    </source>
</evidence>
<comment type="caution">
    <text evidence="5">The sequence shown here is derived from an EMBL/GenBank/DDBJ whole genome shotgun (WGS) entry which is preliminary data.</text>
</comment>
<evidence type="ECO:0000256" key="1">
    <source>
        <dbReference type="ARBA" id="ARBA00011975"/>
    </source>
</evidence>
<dbReference type="PROSITE" id="PS51679">
    <property type="entry name" value="SAM_MT_C5"/>
    <property type="match status" value="1"/>
</dbReference>
<keyword evidence="4" id="KW-0949">S-adenosyl-L-methionine</keyword>
<organism evidence="5">
    <name type="scientific">marine sediment metagenome</name>
    <dbReference type="NCBI Taxonomy" id="412755"/>
    <lineage>
        <taxon>unclassified sequences</taxon>
        <taxon>metagenomes</taxon>
        <taxon>ecological metagenomes</taxon>
    </lineage>
</organism>
<dbReference type="GO" id="GO:0032259">
    <property type="term" value="P:methylation"/>
    <property type="evidence" value="ECO:0007669"/>
    <property type="project" value="UniProtKB-KW"/>
</dbReference>
<keyword evidence="3" id="KW-0808">Transferase</keyword>
<dbReference type="Gene3D" id="3.40.50.150">
    <property type="entry name" value="Vaccinia Virus protein VP39"/>
    <property type="match status" value="1"/>
</dbReference>
<name>A0A0F9WC23_9ZZZZ</name>
<reference evidence="5" key="1">
    <citation type="journal article" date="2015" name="Nature">
        <title>Complex archaea that bridge the gap between prokaryotes and eukaryotes.</title>
        <authorList>
            <person name="Spang A."/>
            <person name="Saw J.H."/>
            <person name="Jorgensen S.L."/>
            <person name="Zaremba-Niedzwiedzka K."/>
            <person name="Martijn J."/>
            <person name="Lind A.E."/>
            <person name="van Eijk R."/>
            <person name="Schleper C."/>
            <person name="Guy L."/>
            <person name="Ettema T.J."/>
        </authorList>
    </citation>
    <scope>NUCLEOTIDE SEQUENCE</scope>
</reference>
<dbReference type="GO" id="GO:0003886">
    <property type="term" value="F:DNA (cytosine-5-)-methyltransferase activity"/>
    <property type="evidence" value="ECO:0007669"/>
    <property type="project" value="UniProtKB-EC"/>
</dbReference>
<dbReference type="EC" id="2.1.1.37" evidence="1"/>
<dbReference type="PRINTS" id="PR00105">
    <property type="entry name" value="C5METTRFRASE"/>
</dbReference>
<evidence type="ECO:0000256" key="2">
    <source>
        <dbReference type="ARBA" id="ARBA00022603"/>
    </source>
</evidence>
<dbReference type="InterPro" id="IPR050390">
    <property type="entry name" value="C5-Methyltransferase"/>
</dbReference>
<dbReference type="Pfam" id="PF00145">
    <property type="entry name" value="DNA_methylase"/>
    <property type="match status" value="1"/>
</dbReference>
<dbReference type="InterPro" id="IPR018117">
    <property type="entry name" value="C5_DNA_meth_AS"/>
</dbReference>
<sequence length="341" mass="37401">MTYDLTALDLFSGCGGLTQGLKNAGYKVIGAVEINEKARHTYSLNHGDVPLVGTDIKGVNADDLMSLLGINVGELDLLAGCPPCQGFSTMRSRNGREPVADDRNFLIDEFARIAFATMPKMIMMENVPSLAKFERFTDFVERLTKAGYTVIHKVLDVSKFGVPQRRKRLILSASRVGAAALAEDFSGKVTVRDTIEQLPQAGTSGDSAHDYSSPRRSEKVKALIAAIPKDGGSRDSLPMEMRLKCHLRTNGFNDVYGRMRWDEISPTITSGCINPSKGRFLHPEEDRPITLREAALLQGFPVTYKFDISHGKEAISLMIGNALPPPFIAAHGRAMAKMLMR</sequence>
<dbReference type="GO" id="GO:0003677">
    <property type="term" value="F:DNA binding"/>
    <property type="evidence" value="ECO:0007669"/>
    <property type="project" value="TreeGrafter"/>
</dbReference>
<dbReference type="SUPFAM" id="SSF53335">
    <property type="entry name" value="S-adenosyl-L-methionine-dependent methyltransferases"/>
    <property type="match status" value="1"/>
</dbReference>
<dbReference type="PROSITE" id="PS00094">
    <property type="entry name" value="C5_MTASE_1"/>
    <property type="match status" value="1"/>
</dbReference>
<dbReference type="NCBIfam" id="TIGR00675">
    <property type="entry name" value="dcm"/>
    <property type="match status" value="1"/>
</dbReference>
<evidence type="ECO:0000256" key="4">
    <source>
        <dbReference type="ARBA" id="ARBA00022691"/>
    </source>
</evidence>
<dbReference type="GO" id="GO:0044027">
    <property type="term" value="P:negative regulation of gene expression via chromosomal CpG island methylation"/>
    <property type="evidence" value="ECO:0007669"/>
    <property type="project" value="TreeGrafter"/>
</dbReference>
<proteinExistence type="predicted"/>
<dbReference type="PANTHER" id="PTHR10629:SF52">
    <property type="entry name" value="DNA (CYTOSINE-5)-METHYLTRANSFERASE 1"/>
    <property type="match status" value="1"/>
</dbReference>
<dbReference type="AlphaFoldDB" id="A0A0F9WC23"/>
<keyword evidence="2" id="KW-0489">Methyltransferase</keyword>